<proteinExistence type="predicted"/>
<dbReference type="Gene3D" id="3.40.630.30">
    <property type="match status" value="1"/>
</dbReference>
<evidence type="ECO:0000313" key="4">
    <source>
        <dbReference type="EMBL" id="MFD2171109.1"/>
    </source>
</evidence>
<dbReference type="PROSITE" id="PS51186">
    <property type="entry name" value="GNAT"/>
    <property type="match status" value="1"/>
</dbReference>
<dbReference type="CDD" id="cd04301">
    <property type="entry name" value="NAT_SF"/>
    <property type="match status" value="1"/>
</dbReference>
<protein>
    <submittedName>
        <fullName evidence="4">Arsinothricin resistance N-acetyltransferase ArsN1 family A</fullName>
    </submittedName>
</protein>
<evidence type="ECO:0000259" key="3">
    <source>
        <dbReference type="PROSITE" id="PS51186"/>
    </source>
</evidence>
<comment type="caution">
    <text evidence="4">The sequence shown here is derived from an EMBL/GenBank/DDBJ whole genome shotgun (WGS) entry which is preliminary data.</text>
</comment>
<dbReference type="Proteomes" id="UP001597343">
    <property type="component" value="Unassembled WGS sequence"/>
</dbReference>
<dbReference type="InterPro" id="IPR000182">
    <property type="entry name" value="GNAT_dom"/>
</dbReference>
<keyword evidence="1" id="KW-0808">Transferase</keyword>
<evidence type="ECO:0000313" key="5">
    <source>
        <dbReference type="Proteomes" id="UP001597343"/>
    </source>
</evidence>
<dbReference type="Pfam" id="PF00583">
    <property type="entry name" value="Acetyltransf_1"/>
    <property type="match status" value="1"/>
</dbReference>
<accession>A0ABW4ZZK5</accession>
<dbReference type="EMBL" id="JBHUIO010000009">
    <property type="protein sequence ID" value="MFD2171109.1"/>
    <property type="molecule type" value="Genomic_DNA"/>
</dbReference>
<evidence type="ECO:0000256" key="1">
    <source>
        <dbReference type="ARBA" id="ARBA00022679"/>
    </source>
</evidence>
<reference evidence="5" key="1">
    <citation type="journal article" date="2019" name="Int. J. Syst. Evol. Microbiol.">
        <title>The Global Catalogue of Microorganisms (GCM) 10K type strain sequencing project: providing services to taxonomists for standard genome sequencing and annotation.</title>
        <authorList>
            <consortium name="The Broad Institute Genomics Platform"/>
            <consortium name="The Broad Institute Genome Sequencing Center for Infectious Disease"/>
            <person name="Wu L."/>
            <person name="Ma J."/>
        </authorList>
    </citation>
    <scope>NUCLEOTIDE SEQUENCE [LARGE SCALE GENOMIC DNA]</scope>
    <source>
        <strain evidence="5">CGMCC 1.13574</strain>
    </source>
</reference>
<gene>
    <name evidence="4" type="ORF">ACFSOY_14170</name>
</gene>
<organism evidence="4 5">
    <name type="scientific">Tumebacillus lipolyticus</name>
    <dbReference type="NCBI Taxonomy" id="1280370"/>
    <lineage>
        <taxon>Bacteria</taxon>
        <taxon>Bacillati</taxon>
        <taxon>Bacillota</taxon>
        <taxon>Bacilli</taxon>
        <taxon>Bacillales</taxon>
        <taxon>Alicyclobacillaceae</taxon>
        <taxon>Tumebacillus</taxon>
    </lineage>
</organism>
<feature type="domain" description="N-acetyltransferase" evidence="3">
    <location>
        <begin position="8"/>
        <end position="169"/>
    </location>
</feature>
<dbReference type="SUPFAM" id="SSF55729">
    <property type="entry name" value="Acyl-CoA N-acyltransferases (Nat)"/>
    <property type="match status" value="1"/>
</dbReference>
<dbReference type="InterPro" id="IPR016181">
    <property type="entry name" value="Acyl_CoA_acyltransferase"/>
</dbReference>
<dbReference type="PANTHER" id="PTHR43072">
    <property type="entry name" value="N-ACETYLTRANSFERASE"/>
    <property type="match status" value="1"/>
</dbReference>
<dbReference type="NCBIfam" id="NF040503">
    <property type="entry name" value="resist_ArsN1a"/>
    <property type="match status" value="1"/>
</dbReference>
<name>A0ABW4ZZK5_9BACL</name>
<dbReference type="PANTHER" id="PTHR43072:SF23">
    <property type="entry name" value="UPF0039 PROTEIN C11D3.02C"/>
    <property type="match status" value="1"/>
</dbReference>
<keyword evidence="5" id="KW-1185">Reference proteome</keyword>
<sequence length="172" mass="19568">MIEVATLILIRKARVTDLKSILVIYNQGIEDRIATLEIQPKDLAYMESWFETRQGRYFVLVAEVKGIVVGWASVNPYNSRTAYRGVGDLSVYIDREHRGRGIGQKLLQELEQTAQENEFHKLVLFTFPFNGLGQGLYRKAGFREVGVFHNQGVLEGKFVDVVAMEKLLNTDS</sequence>
<dbReference type="RefSeq" id="WP_386048344.1">
    <property type="nucleotide sequence ID" value="NZ_JBHUIO010000009.1"/>
</dbReference>
<keyword evidence="2" id="KW-0012">Acyltransferase</keyword>
<evidence type="ECO:0000256" key="2">
    <source>
        <dbReference type="ARBA" id="ARBA00023315"/>
    </source>
</evidence>